<dbReference type="GO" id="GO:0015297">
    <property type="term" value="F:antiporter activity"/>
    <property type="evidence" value="ECO:0007669"/>
    <property type="project" value="UniProtKB-KW"/>
</dbReference>
<name>A0A511BR08_9PROT</name>
<feature type="transmembrane region" description="Helical" evidence="11">
    <location>
        <begin position="190"/>
        <end position="215"/>
    </location>
</feature>
<evidence type="ECO:0000256" key="9">
    <source>
        <dbReference type="ARBA" id="ARBA00031636"/>
    </source>
</evidence>
<sequence length="486" mass="50643">MRDLTQGSVARLLVGMAGFIGFGLIVQTLYVLVDLYFVSQLGGRAVAGVAAGGSVLFCAMALSQIISVGALSLIAQAIGAREMGRTQTLFEQTLGMSVLACLLTIVGIRTAGDGFVTLLSADEETAQAARRYLFALMPSLALLFPNAALGAALRAGGVVGVPMLIQSATVLLNAGLAPVLVMGWGTGHSYGVAGAGYASSIAVALGSLFLVALLGRLAPQFRLRLAMPRLSVWRQIVSIGLPASAEFFVMFLISGCAYWALRRFGADAQAGFGIGSRVMQAVFLPAMALAFAATPIAAQSVGAGQVDRVRQVFRVAALSGGAIMLALSALCHLRPELMIEFFTDKPQVLGYATGYLRIVSWNFVAVGLVFTCSALFQGLGNTVPALISTASRLVTFVLPIGLLARWPGTRIEDYWHVSNVSAVIQAGLSLVLLRRALGRLGKRGPAPGREGDVPPAEYLGESLDEPPGELPSENGRGLASQASSAA</sequence>
<dbReference type="Pfam" id="PF01554">
    <property type="entry name" value="MatE"/>
    <property type="match status" value="2"/>
</dbReference>
<protein>
    <recommendedName>
        <fullName evidence="9">Multidrug-efflux transporter</fullName>
    </recommendedName>
</protein>
<reference evidence="12 13" key="1">
    <citation type="submission" date="2019-07" db="EMBL/GenBank/DDBJ databases">
        <title>Whole genome shotgun sequence of Swaminathania salitolerans NBRC 104436.</title>
        <authorList>
            <person name="Hosoyama A."/>
            <person name="Uohara A."/>
            <person name="Ohji S."/>
            <person name="Ichikawa N."/>
        </authorList>
    </citation>
    <scope>NUCLEOTIDE SEQUENCE [LARGE SCALE GENOMIC DNA]</scope>
    <source>
        <strain evidence="12 13">NBRC 104436</strain>
    </source>
</reference>
<dbReference type="OrthoDB" id="9806302at2"/>
<comment type="subcellular location">
    <subcellularLocation>
        <location evidence="1">Cell inner membrane</location>
        <topology evidence="1">Multi-pass membrane protein</topology>
    </subcellularLocation>
</comment>
<feature type="transmembrane region" description="Helical" evidence="11">
    <location>
        <begin position="94"/>
        <end position="112"/>
    </location>
</feature>
<evidence type="ECO:0000256" key="4">
    <source>
        <dbReference type="ARBA" id="ARBA00022475"/>
    </source>
</evidence>
<evidence type="ECO:0000313" key="12">
    <source>
        <dbReference type="EMBL" id="GEL02771.1"/>
    </source>
</evidence>
<comment type="caution">
    <text evidence="12">The sequence shown here is derived from an EMBL/GenBank/DDBJ whole genome shotgun (WGS) entry which is preliminary data.</text>
</comment>
<dbReference type="PIRSF" id="PIRSF006603">
    <property type="entry name" value="DinF"/>
    <property type="match status" value="1"/>
</dbReference>
<dbReference type="InterPro" id="IPR002528">
    <property type="entry name" value="MATE_fam"/>
</dbReference>
<feature type="transmembrane region" description="Helical" evidence="11">
    <location>
        <begin position="355"/>
        <end position="376"/>
    </location>
</feature>
<feature type="transmembrane region" description="Helical" evidence="11">
    <location>
        <begin position="383"/>
        <end position="402"/>
    </location>
</feature>
<evidence type="ECO:0000256" key="2">
    <source>
        <dbReference type="ARBA" id="ARBA00022448"/>
    </source>
</evidence>
<evidence type="ECO:0000256" key="8">
    <source>
        <dbReference type="ARBA" id="ARBA00023136"/>
    </source>
</evidence>
<evidence type="ECO:0000256" key="10">
    <source>
        <dbReference type="SAM" id="MobiDB-lite"/>
    </source>
</evidence>
<evidence type="ECO:0000256" key="11">
    <source>
        <dbReference type="SAM" id="Phobius"/>
    </source>
</evidence>
<feature type="transmembrane region" description="Helical" evidence="11">
    <location>
        <begin position="164"/>
        <end position="184"/>
    </location>
</feature>
<evidence type="ECO:0000256" key="5">
    <source>
        <dbReference type="ARBA" id="ARBA00022692"/>
    </source>
</evidence>
<evidence type="ECO:0000256" key="7">
    <source>
        <dbReference type="ARBA" id="ARBA00023065"/>
    </source>
</evidence>
<evidence type="ECO:0000256" key="6">
    <source>
        <dbReference type="ARBA" id="ARBA00022989"/>
    </source>
</evidence>
<feature type="transmembrane region" description="Helical" evidence="11">
    <location>
        <begin position="315"/>
        <end position="335"/>
    </location>
</feature>
<accession>A0A511BR08</accession>
<feature type="transmembrane region" description="Helical" evidence="11">
    <location>
        <begin position="236"/>
        <end position="261"/>
    </location>
</feature>
<feature type="region of interest" description="Disordered" evidence="10">
    <location>
        <begin position="443"/>
        <end position="486"/>
    </location>
</feature>
<dbReference type="Proteomes" id="UP000321405">
    <property type="component" value="Unassembled WGS sequence"/>
</dbReference>
<dbReference type="InterPro" id="IPR050222">
    <property type="entry name" value="MATE_MdtK"/>
</dbReference>
<evidence type="ECO:0000256" key="3">
    <source>
        <dbReference type="ARBA" id="ARBA00022449"/>
    </source>
</evidence>
<keyword evidence="6 11" id="KW-1133">Transmembrane helix</keyword>
<feature type="transmembrane region" description="Helical" evidence="11">
    <location>
        <begin position="132"/>
        <end position="152"/>
    </location>
</feature>
<feature type="transmembrane region" description="Helical" evidence="11">
    <location>
        <begin position="12"/>
        <end position="33"/>
    </location>
</feature>
<keyword evidence="8 11" id="KW-0472">Membrane</keyword>
<gene>
    <name evidence="12" type="ORF">SSA02_19340</name>
</gene>
<dbReference type="PANTHER" id="PTHR43298">
    <property type="entry name" value="MULTIDRUG RESISTANCE PROTEIN NORM-RELATED"/>
    <property type="match status" value="1"/>
</dbReference>
<dbReference type="AlphaFoldDB" id="A0A511BR08"/>
<dbReference type="RefSeq" id="WP_147093836.1">
    <property type="nucleotide sequence ID" value="NZ_BJVC01000004.1"/>
</dbReference>
<keyword evidence="4" id="KW-1003">Cell membrane</keyword>
<evidence type="ECO:0000313" key="13">
    <source>
        <dbReference type="Proteomes" id="UP000321405"/>
    </source>
</evidence>
<evidence type="ECO:0000256" key="1">
    <source>
        <dbReference type="ARBA" id="ARBA00004429"/>
    </source>
</evidence>
<keyword evidence="3" id="KW-0050">Antiport</keyword>
<keyword evidence="7" id="KW-0406">Ion transport</keyword>
<dbReference type="EMBL" id="BJVC01000004">
    <property type="protein sequence ID" value="GEL02771.1"/>
    <property type="molecule type" value="Genomic_DNA"/>
</dbReference>
<feature type="transmembrane region" description="Helical" evidence="11">
    <location>
        <begin position="414"/>
        <end position="433"/>
    </location>
</feature>
<dbReference type="GO" id="GO:0042910">
    <property type="term" value="F:xenobiotic transmembrane transporter activity"/>
    <property type="evidence" value="ECO:0007669"/>
    <property type="project" value="InterPro"/>
</dbReference>
<dbReference type="GO" id="GO:0006811">
    <property type="term" value="P:monoatomic ion transport"/>
    <property type="evidence" value="ECO:0007669"/>
    <property type="project" value="UniProtKB-KW"/>
</dbReference>
<keyword evidence="5 11" id="KW-0812">Transmembrane</keyword>
<dbReference type="InterPro" id="IPR048279">
    <property type="entry name" value="MdtK-like"/>
</dbReference>
<dbReference type="NCBIfam" id="TIGR00797">
    <property type="entry name" value="matE"/>
    <property type="match status" value="1"/>
</dbReference>
<proteinExistence type="predicted"/>
<keyword evidence="13" id="KW-1185">Reference proteome</keyword>
<organism evidence="12 13">
    <name type="scientific">Swaminathania salitolerans</name>
    <dbReference type="NCBI Taxonomy" id="182838"/>
    <lineage>
        <taxon>Bacteria</taxon>
        <taxon>Pseudomonadati</taxon>
        <taxon>Pseudomonadota</taxon>
        <taxon>Alphaproteobacteria</taxon>
        <taxon>Acetobacterales</taxon>
        <taxon>Acetobacteraceae</taxon>
        <taxon>Swaminathania</taxon>
    </lineage>
</organism>
<feature type="transmembrane region" description="Helical" evidence="11">
    <location>
        <begin position="45"/>
        <end position="74"/>
    </location>
</feature>
<dbReference type="GO" id="GO:0005886">
    <property type="term" value="C:plasma membrane"/>
    <property type="evidence" value="ECO:0007669"/>
    <property type="project" value="UniProtKB-SubCell"/>
</dbReference>
<dbReference type="PANTHER" id="PTHR43298:SF2">
    <property type="entry name" value="FMN_FAD EXPORTER YEEO-RELATED"/>
    <property type="match status" value="1"/>
</dbReference>
<feature type="transmembrane region" description="Helical" evidence="11">
    <location>
        <begin position="281"/>
        <end position="303"/>
    </location>
</feature>
<keyword evidence="2" id="KW-0813">Transport</keyword>